<evidence type="ECO:0000256" key="7">
    <source>
        <dbReference type="ARBA" id="ARBA00023212"/>
    </source>
</evidence>
<dbReference type="GO" id="GO:0005856">
    <property type="term" value="C:cytoskeleton"/>
    <property type="evidence" value="ECO:0007669"/>
    <property type="project" value="UniProtKB-SubCell"/>
</dbReference>
<keyword evidence="6" id="KW-0009">Actin-binding</keyword>
<evidence type="ECO:0000313" key="10">
    <source>
        <dbReference type="EMBL" id="KAG6786757.1"/>
    </source>
</evidence>
<protein>
    <recommendedName>
        <fullName evidence="9">LIM zinc-binding domain-containing protein</fullName>
    </recommendedName>
</protein>
<dbReference type="CDD" id="cd09440">
    <property type="entry name" value="LIM1_SF3"/>
    <property type="match status" value="1"/>
</dbReference>
<evidence type="ECO:0000256" key="5">
    <source>
        <dbReference type="ARBA" id="ARBA00023038"/>
    </source>
</evidence>
<dbReference type="FunFam" id="2.10.110.10:FF:000002">
    <property type="entry name" value="LIM domain and actin-binding 1"/>
    <property type="match status" value="1"/>
</dbReference>
<accession>A0A8X8DCG8</accession>
<organism evidence="10 11">
    <name type="scientific">Populus tomentosa</name>
    <name type="common">Chinese white poplar</name>
    <dbReference type="NCBI Taxonomy" id="118781"/>
    <lineage>
        <taxon>Eukaryota</taxon>
        <taxon>Viridiplantae</taxon>
        <taxon>Streptophyta</taxon>
        <taxon>Embryophyta</taxon>
        <taxon>Tracheophyta</taxon>
        <taxon>Spermatophyta</taxon>
        <taxon>Magnoliopsida</taxon>
        <taxon>eudicotyledons</taxon>
        <taxon>Gunneridae</taxon>
        <taxon>Pentapetalae</taxon>
        <taxon>rosids</taxon>
        <taxon>fabids</taxon>
        <taxon>Malpighiales</taxon>
        <taxon>Salicaceae</taxon>
        <taxon>Saliceae</taxon>
        <taxon>Populus</taxon>
    </lineage>
</organism>
<dbReference type="PROSITE" id="PS00478">
    <property type="entry name" value="LIM_DOMAIN_1"/>
    <property type="match status" value="1"/>
</dbReference>
<keyword evidence="3 8" id="KW-0479">Metal-binding</keyword>
<comment type="subunit">
    <text evidence="2">Interacts with F-actin.</text>
</comment>
<sequence>MAFTGTLDKCKACDKTVYVVDMMSLEGVPYHKSCFKCSHCKGTLVMSNYSSMDGVLYCKTHFEQLFKEGGDFSKNFQKGDSFPHASLRGLMSWLGPQANSLQCSVGPKTNAPLAAKQCTHWRRLPWRENVTTGRASGVLMVAVHSHTHLMQPLTESSTARSTLLSSSWKREPIAMSSQELHIRDQPPRHLLNWPSQTQRKQLRLRISQKNNRKRSSTSWFLALLSVQAVRTVLNFLVVEYYCRIVFKVYFWI</sequence>
<dbReference type="AlphaFoldDB" id="A0A8X8DCG8"/>
<feature type="domain" description="LIM zinc-binding" evidence="9">
    <location>
        <begin position="8"/>
        <end position="68"/>
    </location>
</feature>
<evidence type="ECO:0000313" key="11">
    <source>
        <dbReference type="Proteomes" id="UP000886885"/>
    </source>
</evidence>
<evidence type="ECO:0000256" key="1">
    <source>
        <dbReference type="ARBA" id="ARBA00004245"/>
    </source>
</evidence>
<evidence type="ECO:0000259" key="9">
    <source>
        <dbReference type="PROSITE" id="PS50023"/>
    </source>
</evidence>
<dbReference type="GO" id="GO:0046872">
    <property type="term" value="F:metal ion binding"/>
    <property type="evidence" value="ECO:0007669"/>
    <property type="project" value="UniProtKB-KW"/>
</dbReference>
<keyword evidence="7" id="KW-0206">Cytoskeleton</keyword>
<evidence type="ECO:0000256" key="6">
    <source>
        <dbReference type="ARBA" id="ARBA00023203"/>
    </source>
</evidence>
<dbReference type="SMART" id="SM00132">
    <property type="entry name" value="LIM"/>
    <property type="match status" value="1"/>
</dbReference>
<evidence type="ECO:0000256" key="8">
    <source>
        <dbReference type="PROSITE-ProRule" id="PRU00125"/>
    </source>
</evidence>
<evidence type="ECO:0000256" key="2">
    <source>
        <dbReference type="ARBA" id="ARBA00011385"/>
    </source>
</evidence>
<dbReference type="GO" id="GO:0051017">
    <property type="term" value="P:actin filament bundle assembly"/>
    <property type="evidence" value="ECO:0007669"/>
    <property type="project" value="UniProtKB-ARBA"/>
</dbReference>
<dbReference type="OrthoDB" id="6129702at2759"/>
<dbReference type="GO" id="GO:0051015">
    <property type="term" value="F:actin filament binding"/>
    <property type="evidence" value="ECO:0007669"/>
    <property type="project" value="UniProtKB-ARBA"/>
</dbReference>
<evidence type="ECO:0000256" key="3">
    <source>
        <dbReference type="ARBA" id="ARBA00022723"/>
    </source>
</evidence>
<dbReference type="Proteomes" id="UP000886885">
    <property type="component" value="Chromosome 2A"/>
</dbReference>
<dbReference type="EMBL" id="JAAWWB010000003">
    <property type="protein sequence ID" value="KAG6786757.1"/>
    <property type="molecule type" value="Genomic_DNA"/>
</dbReference>
<proteinExistence type="predicted"/>
<keyword evidence="7" id="KW-0963">Cytoplasm</keyword>
<keyword evidence="4 8" id="KW-0862">Zinc</keyword>
<dbReference type="PROSITE" id="PS50023">
    <property type="entry name" value="LIM_DOMAIN_2"/>
    <property type="match status" value="1"/>
</dbReference>
<keyword evidence="11" id="KW-1185">Reference proteome</keyword>
<dbReference type="InterPro" id="IPR001781">
    <property type="entry name" value="Znf_LIM"/>
</dbReference>
<keyword evidence="5 8" id="KW-0440">LIM domain</keyword>
<reference evidence="10" key="1">
    <citation type="journal article" date="2020" name="bioRxiv">
        <title>Hybrid origin of Populus tomentosa Carr. identified through genome sequencing and phylogenomic analysis.</title>
        <authorList>
            <person name="An X."/>
            <person name="Gao K."/>
            <person name="Chen Z."/>
            <person name="Li J."/>
            <person name="Yang X."/>
            <person name="Yang X."/>
            <person name="Zhou J."/>
            <person name="Guo T."/>
            <person name="Zhao T."/>
            <person name="Huang S."/>
            <person name="Miao D."/>
            <person name="Khan W.U."/>
            <person name="Rao P."/>
            <person name="Ye M."/>
            <person name="Lei B."/>
            <person name="Liao W."/>
            <person name="Wang J."/>
            <person name="Ji L."/>
            <person name="Li Y."/>
            <person name="Guo B."/>
            <person name="Mustafa N.S."/>
            <person name="Li S."/>
            <person name="Yun Q."/>
            <person name="Keller S.R."/>
            <person name="Mao J."/>
            <person name="Zhang R."/>
            <person name="Strauss S.H."/>
        </authorList>
    </citation>
    <scope>NUCLEOTIDE SEQUENCE</scope>
    <source>
        <strain evidence="10">GM15</strain>
        <tissue evidence="10">Leaf</tissue>
    </source>
</reference>
<name>A0A8X8DCG8_POPTO</name>
<dbReference type="PANTHER" id="PTHR24206">
    <property type="entry name" value="OS06G0237300 PROTEIN"/>
    <property type="match status" value="1"/>
</dbReference>
<evidence type="ECO:0000256" key="4">
    <source>
        <dbReference type="ARBA" id="ARBA00022833"/>
    </source>
</evidence>
<gene>
    <name evidence="10" type="ORF">POTOM_008372</name>
</gene>
<dbReference type="Pfam" id="PF00412">
    <property type="entry name" value="LIM"/>
    <property type="match status" value="1"/>
</dbReference>
<comment type="caution">
    <text evidence="10">The sequence shown here is derived from an EMBL/GenBank/DDBJ whole genome shotgun (WGS) entry which is preliminary data.</text>
</comment>
<comment type="subcellular location">
    <subcellularLocation>
        <location evidence="1">Cytoplasm</location>
        <location evidence="1">Cytoskeleton</location>
    </subcellularLocation>
</comment>